<keyword evidence="1" id="KW-1133">Transmembrane helix</keyword>
<dbReference type="Proteomes" id="UP001564408">
    <property type="component" value="Unassembled WGS sequence"/>
</dbReference>
<evidence type="ECO:0000313" key="2">
    <source>
        <dbReference type="EMBL" id="MEY6431766.1"/>
    </source>
</evidence>
<keyword evidence="3" id="KW-1185">Reference proteome</keyword>
<proteinExistence type="predicted"/>
<gene>
    <name evidence="2" type="ORF">ABC977_05010</name>
</gene>
<comment type="caution">
    <text evidence="2">The sequence shown here is derived from an EMBL/GenBank/DDBJ whole genome shotgun (WGS) entry which is preliminary data.</text>
</comment>
<accession>A0ABV4BBB9</accession>
<organism evidence="2 3">
    <name type="scientific">Thioalkalicoccus limnaeus</name>
    <dbReference type="NCBI Taxonomy" id="120681"/>
    <lineage>
        <taxon>Bacteria</taxon>
        <taxon>Pseudomonadati</taxon>
        <taxon>Pseudomonadota</taxon>
        <taxon>Gammaproteobacteria</taxon>
        <taxon>Chromatiales</taxon>
        <taxon>Chromatiaceae</taxon>
        <taxon>Thioalkalicoccus</taxon>
    </lineage>
</organism>
<protein>
    <submittedName>
        <fullName evidence="2">DUF4381 domain-containing protein</fullName>
    </submittedName>
</protein>
<feature type="transmembrane region" description="Helical" evidence="1">
    <location>
        <begin position="29"/>
        <end position="48"/>
    </location>
</feature>
<dbReference type="Pfam" id="PF14316">
    <property type="entry name" value="DUF4381"/>
    <property type="match status" value="1"/>
</dbReference>
<name>A0ABV4BBB9_9GAMM</name>
<dbReference type="InterPro" id="IPR025489">
    <property type="entry name" value="DUF4381"/>
</dbReference>
<keyword evidence="1" id="KW-0472">Membrane</keyword>
<reference evidence="2 3" key="1">
    <citation type="submission" date="2024-05" db="EMBL/GenBank/DDBJ databases">
        <title>Genome Sequence and Characterization of the New Strain Purple Sulfur Bacterium of Genus Thioalkalicoccus.</title>
        <authorList>
            <person name="Bryantseva I.A."/>
            <person name="Kyndt J.A."/>
            <person name="Imhoff J.F."/>
        </authorList>
    </citation>
    <scope>NUCLEOTIDE SEQUENCE [LARGE SCALE GENOMIC DNA]</scope>
    <source>
        <strain evidence="2 3">Um2</strain>
    </source>
</reference>
<dbReference type="EMBL" id="JBDKXB010000004">
    <property type="protein sequence ID" value="MEY6431766.1"/>
    <property type="molecule type" value="Genomic_DNA"/>
</dbReference>
<sequence length="191" mass="21325">MDPPLIPNADQLRDIHVFDGVPWWPPGPGWWWLAATAILGFLVLRWLMRRRVLMSQRWSWRGLTIGDWRRAAARALSDLRRRAPGQPAKDTAGELSELLRRIAMARLGRAACAGLTGHRWLLWLAANDPRGFDWTHHGTVLLEAPYAPPEAELEATTRTILTTLIDATEAWLGAPARGGSDRSGGRETADV</sequence>
<evidence type="ECO:0000313" key="3">
    <source>
        <dbReference type="Proteomes" id="UP001564408"/>
    </source>
</evidence>
<dbReference type="RefSeq" id="WP_369666148.1">
    <property type="nucleotide sequence ID" value="NZ_JBDKXB010000004.1"/>
</dbReference>
<evidence type="ECO:0000256" key="1">
    <source>
        <dbReference type="SAM" id="Phobius"/>
    </source>
</evidence>
<keyword evidence="1" id="KW-0812">Transmembrane</keyword>